<feature type="region of interest" description="Disordered" evidence="1">
    <location>
        <begin position="1"/>
        <end position="20"/>
    </location>
</feature>
<keyword evidence="3" id="KW-1185">Reference proteome</keyword>
<accession>A0A1D1UMX2</accession>
<reference evidence="2 3" key="1">
    <citation type="journal article" date="2016" name="Nat. Commun.">
        <title>Extremotolerant tardigrade genome and improved radiotolerance of human cultured cells by tardigrade-unique protein.</title>
        <authorList>
            <person name="Hashimoto T."/>
            <person name="Horikawa D.D."/>
            <person name="Saito Y."/>
            <person name="Kuwahara H."/>
            <person name="Kozuka-Hata H."/>
            <person name="Shin-I T."/>
            <person name="Minakuchi Y."/>
            <person name="Ohishi K."/>
            <person name="Motoyama A."/>
            <person name="Aizu T."/>
            <person name="Enomoto A."/>
            <person name="Kondo K."/>
            <person name="Tanaka S."/>
            <person name="Hara Y."/>
            <person name="Koshikawa S."/>
            <person name="Sagara H."/>
            <person name="Miura T."/>
            <person name="Yokobori S."/>
            <person name="Miyagawa K."/>
            <person name="Suzuki Y."/>
            <person name="Kubo T."/>
            <person name="Oyama M."/>
            <person name="Kohara Y."/>
            <person name="Fujiyama A."/>
            <person name="Arakawa K."/>
            <person name="Katayama T."/>
            <person name="Toyoda A."/>
            <person name="Kunieda T."/>
        </authorList>
    </citation>
    <scope>NUCLEOTIDE SEQUENCE [LARGE SCALE GENOMIC DNA]</scope>
    <source>
        <strain evidence="2 3">YOKOZUNA-1</strain>
    </source>
</reference>
<protein>
    <submittedName>
        <fullName evidence="2">Uncharacterized protein</fullName>
    </submittedName>
</protein>
<gene>
    <name evidence="2" type="primary">RvY_00505-1</name>
    <name evidence="2" type="synonym">RvY_00505.1</name>
    <name evidence="2" type="ORF">RvY_00505</name>
</gene>
<organism evidence="2 3">
    <name type="scientific">Ramazzottius varieornatus</name>
    <name type="common">Water bear</name>
    <name type="synonym">Tardigrade</name>
    <dbReference type="NCBI Taxonomy" id="947166"/>
    <lineage>
        <taxon>Eukaryota</taxon>
        <taxon>Metazoa</taxon>
        <taxon>Ecdysozoa</taxon>
        <taxon>Tardigrada</taxon>
        <taxon>Eutardigrada</taxon>
        <taxon>Parachela</taxon>
        <taxon>Hypsibioidea</taxon>
        <taxon>Ramazzottiidae</taxon>
        <taxon>Ramazzottius</taxon>
    </lineage>
</organism>
<proteinExistence type="predicted"/>
<dbReference type="Proteomes" id="UP000186922">
    <property type="component" value="Unassembled WGS sequence"/>
</dbReference>
<sequence length="96" mass="10786">MKLIGSNRNPPLHNLSDGPVPGTLMTISPNILFPLTGKPNSLLPEELLPRKIKARPEYHFPLTASNPINFDPEELRTRRPPSLKNASRYSSFLRSI</sequence>
<comment type="caution">
    <text evidence="2">The sequence shown here is derived from an EMBL/GenBank/DDBJ whole genome shotgun (WGS) entry which is preliminary data.</text>
</comment>
<name>A0A1D1UMX2_RAMVA</name>
<evidence type="ECO:0000313" key="3">
    <source>
        <dbReference type="Proteomes" id="UP000186922"/>
    </source>
</evidence>
<dbReference type="EMBL" id="BDGG01000001">
    <property type="protein sequence ID" value="GAU87693.1"/>
    <property type="molecule type" value="Genomic_DNA"/>
</dbReference>
<dbReference type="AlphaFoldDB" id="A0A1D1UMX2"/>
<evidence type="ECO:0000313" key="2">
    <source>
        <dbReference type="EMBL" id="GAU87693.1"/>
    </source>
</evidence>
<evidence type="ECO:0000256" key="1">
    <source>
        <dbReference type="SAM" id="MobiDB-lite"/>
    </source>
</evidence>